<evidence type="ECO:0000313" key="1">
    <source>
        <dbReference type="EMBL" id="MDT9598526.1"/>
    </source>
</evidence>
<dbReference type="RefSeq" id="WP_315724672.1">
    <property type="nucleotide sequence ID" value="NZ_JAVUPU010000003.1"/>
</dbReference>
<comment type="caution">
    <text evidence="1">The sequence shown here is derived from an EMBL/GenBank/DDBJ whole genome shotgun (WGS) entry which is preliminary data.</text>
</comment>
<protein>
    <recommendedName>
        <fullName evidence="3">Terminase small subunit</fullName>
    </recommendedName>
</protein>
<dbReference type="Proteomes" id="UP001259572">
    <property type="component" value="Unassembled WGS sequence"/>
</dbReference>
<dbReference type="EMBL" id="JAVUPU010000003">
    <property type="protein sequence ID" value="MDT9598526.1"/>
    <property type="molecule type" value="Genomic_DNA"/>
</dbReference>
<name>A0ABU3Q552_9SPHN</name>
<dbReference type="InterPro" id="IPR038713">
    <property type="entry name" value="Terminase_Gp1_N_sf"/>
</dbReference>
<organism evidence="1 2">
    <name type="scientific">Sphingosinicella rhizophila</name>
    <dbReference type="NCBI Taxonomy" id="3050082"/>
    <lineage>
        <taxon>Bacteria</taxon>
        <taxon>Pseudomonadati</taxon>
        <taxon>Pseudomonadota</taxon>
        <taxon>Alphaproteobacteria</taxon>
        <taxon>Sphingomonadales</taxon>
        <taxon>Sphingosinicellaceae</taxon>
        <taxon>Sphingosinicella</taxon>
    </lineage>
</organism>
<reference evidence="1 2" key="1">
    <citation type="submission" date="2023-05" db="EMBL/GenBank/DDBJ databases">
        <authorList>
            <person name="Guo Y."/>
        </authorList>
    </citation>
    <scope>NUCLEOTIDE SEQUENCE [LARGE SCALE GENOMIC DNA]</scope>
    <source>
        <strain evidence="1 2">GR2756</strain>
    </source>
</reference>
<accession>A0ABU3Q552</accession>
<gene>
    <name evidence="1" type="ORF">RQX22_06135</name>
</gene>
<sequence length="160" mass="16977">MPPLTNPRHERFAQELAKGEAASSAYVKAGYLANDSNAARLNGNERIVARVQQLQAKAAERVEVTVADIAKQLDDDRDFARKNGAASAAVSATVAKAKILGLVVERLEHTGRGGKPIAVDHGIQAEGHSMEELRNLLADRIAESFEKRPAAPAASGGQTT</sequence>
<proteinExistence type="predicted"/>
<evidence type="ECO:0000313" key="2">
    <source>
        <dbReference type="Proteomes" id="UP001259572"/>
    </source>
</evidence>
<dbReference type="Gene3D" id="1.10.10.1400">
    <property type="entry name" value="Terminase, small subunit, N-terminal DNA-binding domain, HTH motif"/>
    <property type="match status" value="1"/>
</dbReference>
<keyword evidence="2" id="KW-1185">Reference proteome</keyword>
<evidence type="ECO:0008006" key="3">
    <source>
        <dbReference type="Google" id="ProtNLM"/>
    </source>
</evidence>